<name>A0A1G2H224_9BACT</name>
<gene>
    <name evidence="2" type="ORF">A3H64_00975</name>
</gene>
<keyword evidence="1" id="KW-0812">Transmembrane</keyword>
<evidence type="ECO:0000256" key="1">
    <source>
        <dbReference type="SAM" id="Phobius"/>
    </source>
</evidence>
<sequence length="292" mass="29529">MILSRERILFLQREVFVGVVVFLITALFFISLSVFATTIGTNIDATGTMGAATSTPWGVLAVEQTAGKSNLLPVFVVGDTGTNTPAIFVSQKGVVSFGSSTPSGLFLNVGDVVIGRHGATNDLYVSGGLGVGNATTTDNGFVVGASLFTVYANNNIGINGTSSPALTDGVSIGTNTAGTNADVYISGGLGVGRATTSDSGFVVGDNDFAVYPNGNILAGGTTTTQGFTVEKAHVTFSSGADATTTLSILTESTGKAGCIELTSSKGNLFRLYVQDETASSSLIVQAGSCAAN</sequence>
<dbReference type="EMBL" id="MHNY01000010">
    <property type="protein sequence ID" value="OGZ56536.1"/>
    <property type="molecule type" value="Genomic_DNA"/>
</dbReference>
<organism evidence="2 3">
    <name type="scientific">Candidatus Ryanbacteria bacterium RIFCSPLOWO2_02_FULL_45_11c</name>
    <dbReference type="NCBI Taxonomy" id="1802128"/>
    <lineage>
        <taxon>Bacteria</taxon>
        <taxon>Candidatus Ryaniibacteriota</taxon>
    </lineage>
</organism>
<evidence type="ECO:0000313" key="3">
    <source>
        <dbReference type="Proteomes" id="UP000178186"/>
    </source>
</evidence>
<dbReference type="Proteomes" id="UP000178186">
    <property type="component" value="Unassembled WGS sequence"/>
</dbReference>
<reference evidence="2 3" key="1">
    <citation type="journal article" date="2016" name="Nat. Commun.">
        <title>Thousands of microbial genomes shed light on interconnected biogeochemical processes in an aquifer system.</title>
        <authorList>
            <person name="Anantharaman K."/>
            <person name="Brown C.T."/>
            <person name="Hug L.A."/>
            <person name="Sharon I."/>
            <person name="Castelle C.J."/>
            <person name="Probst A.J."/>
            <person name="Thomas B.C."/>
            <person name="Singh A."/>
            <person name="Wilkins M.J."/>
            <person name="Karaoz U."/>
            <person name="Brodie E.L."/>
            <person name="Williams K.H."/>
            <person name="Hubbard S.S."/>
            <person name="Banfield J.F."/>
        </authorList>
    </citation>
    <scope>NUCLEOTIDE SEQUENCE [LARGE SCALE GENOMIC DNA]</scope>
</reference>
<dbReference type="AlphaFoldDB" id="A0A1G2H224"/>
<accession>A0A1G2H224</accession>
<evidence type="ECO:0000313" key="2">
    <source>
        <dbReference type="EMBL" id="OGZ56536.1"/>
    </source>
</evidence>
<feature type="transmembrane region" description="Helical" evidence="1">
    <location>
        <begin position="15"/>
        <end position="36"/>
    </location>
</feature>
<proteinExistence type="predicted"/>
<comment type="caution">
    <text evidence="2">The sequence shown here is derived from an EMBL/GenBank/DDBJ whole genome shotgun (WGS) entry which is preliminary data.</text>
</comment>
<protein>
    <submittedName>
        <fullName evidence="2">Uncharacterized protein</fullName>
    </submittedName>
</protein>
<keyword evidence="1" id="KW-1133">Transmembrane helix</keyword>
<keyword evidence="1" id="KW-0472">Membrane</keyword>